<organism evidence="1 2">
    <name type="scientific">Patellaria atrata CBS 101060</name>
    <dbReference type="NCBI Taxonomy" id="1346257"/>
    <lineage>
        <taxon>Eukaryota</taxon>
        <taxon>Fungi</taxon>
        <taxon>Dikarya</taxon>
        <taxon>Ascomycota</taxon>
        <taxon>Pezizomycotina</taxon>
        <taxon>Dothideomycetes</taxon>
        <taxon>Dothideomycetes incertae sedis</taxon>
        <taxon>Patellariales</taxon>
        <taxon>Patellariaceae</taxon>
        <taxon>Patellaria</taxon>
    </lineage>
</organism>
<name>A0A9P4SHT7_9PEZI</name>
<dbReference type="AlphaFoldDB" id="A0A9P4SHT7"/>
<keyword evidence="2" id="KW-1185">Reference proteome</keyword>
<proteinExistence type="predicted"/>
<gene>
    <name evidence="1" type="ORF">M501DRAFT_913721</name>
</gene>
<dbReference type="Proteomes" id="UP000799429">
    <property type="component" value="Unassembled WGS sequence"/>
</dbReference>
<accession>A0A9P4SHT7</accession>
<evidence type="ECO:0000313" key="1">
    <source>
        <dbReference type="EMBL" id="KAF2842770.1"/>
    </source>
</evidence>
<reference evidence="1" key="1">
    <citation type="journal article" date="2020" name="Stud. Mycol.">
        <title>101 Dothideomycetes genomes: a test case for predicting lifestyles and emergence of pathogens.</title>
        <authorList>
            <person name="Haridas S."/>
            <person name="Albert R."/>
            <person name="Binder M."/>
            <person name="Bloem J."/>
            <person name="Labutti K."/>
            <person name="Salamov A."/>
            <person name="Andreopoulos B."/>
            <person name="Baker S."/>
            <person name="Barry K."/>
            <person name="Bills G."/>
            <person name="Bluhm B."/>
            <person name="Cannon C."/>
            <person name="Castanera R."/>
            <person name="Culley D."/>
            <person name="Daum C."/>
            <person name="Ezra D."/>
            <person name="Gonzalez J."/>
            <person name="Henrissat B."/>
            <person name="Kuo A."/>
            <person name="Liang C."/>
            <person name="Lipzen A."/>
            <person name="Lutzoni F."/>
            <person name="Magnuson J."/>
            <person name="Mondo S."/>
            <person name="Nolan M."/>
            <person name="Ohm R."/>
            <person name="Pangilinan J."/>
            <person name="Park H.-J."/>
            <person name="Ramirez L."/>
            <person name="Alfaro M."/>
            <person name="Sun H."/>
            <person name="Tritt A."/>
            <person name="Yoshinaga Y."/>
            <person name="Zwiers L.-H."/>
            <person name="Turgeon B."/>
            <person name="Goodwin S."/>
            <person name="Spatafora J."/>
            <person name="Crous P."/>
            <person name="Grigoriev I."/>
        </authorList>
    </citation>
    <scope>NUCLEOTIDE SEQUENCE</scope>
    <source>
        <strain evidence="1">CBS 101060</strain>
    </source>
</reference>
<comment type="caution">
    <text evidence="1">The sequence shown here is derived from an EMBL/GenBank/DDBJ whole genome shotgun (WGS) entry which is preliminary data.</text>
</comment>
<dbReference type="OrthoDB" id="5426872at2759"/>
<feature type="non-terminal residue" evidence="1">
    <location>
        <position position="75"/>
    </location>
</feature>
<feature type="non-terminal residue" evidence="1">
    <location>
        <position position="1"/>
    </location>
</feature>
<dbReference type="EMBL" id="MU006089">
    <property type="protein sequence ID" value="KAF2842770.1"/>
    <property type="molecule type" value="Genomic_DNA"/>
</dbReference>
<protein>
    <submittedName>
        <fullName evidence="1">Uncharacterized protein</fullName>
    </submittedName>
</protein>
<sequence>QLTTAVPPSRALELLQSYLAASTKAPHLHPDSTFTPSGLKYPLASGAAGGIVLHNLRRVEAGLRGEHLEPDPPKE</sequence>
<evidence type="ECO:0000313" key="2">
    <source>
        <dbReference type="Proteomes" id="UP000799429"/>
    </source>
</evidence>